<dbReference type="Proteomes" id="UP000233766">
    <property type="component" value="Unassembled WGS sequence"/>
</dbReference>
<evidence type="ECO:0000256" key="4">
    <source>
        <dbReference type="ARBA" id="ARBA00023163"/>
    </source>
</evidence>
<dbReference type="RefSeq" id="WP_101467982.1">
    <property type="nucleotide sequence ID" value="NZ_PJMW01000002.1"/>
</dbReference>
<evidence type="ECO:0000256" key="3">
    <source>
        <dbReference type="ARBA" id="ARBA00023125"/>
    </source>
</evidence>
<keyword evidence="2" id="KW-0805">Transcription regulation</keyword>
<keyword evidence="1" id="KW-0678">Repressor</keyword>
<name>A0A2N3VLE4_9NOCA</name>
<evidence type="ECO:0000256" key="1">
    <source>
        <dbReference type="ARBA" id="ARBA00022491"/>
    </source>
</evidence>
<dbReference type="InterPro" id="IPR000551">
    <property type="entry name" value="MerR-type_HTH_dom"/>
</dbReference>
<sequence>MAEEHTTIGAVAAQFGLATHVLRHWEDRGLLAPPRDSAGRRHFRDTDIDTIAMIVLGKKAGLSLDDLAILFVRSPDRRTRRAVLEAHRDRLADQIARTRAALDVVTHVLDCDAEDFCTCPHFRAELAGVLPTRTPVPATLPDVGRSDM</sequence>
<keyword evidence="3 6" id="KW-0238">DNA-binding</keyword>
<dbReference type="Gene3D" id="1.10.1660.10">
    <property type="match status" value="1"/>
</dbReference>
<dbReference type="PANTHER" id="PTHR30204">
    <property type="entry name" value="REDOX-CYCLING DRUG-SENSING TRANSCRIPTIONAL ACTIVATOR SOXR"/>
    <property type="match status" value="1"/>
</dbReference>
<dbReference type="SUPFAM" id="SSF46955">
    <property type="entry name" value="Putative DNA-binding domain"/>
    <property type="match status" value="1"/>
</dbReference>
<dbReference type="PANTHER" id="PTHR30204:SF69">
    <property type="entry name" value="MERR-FAMILY TRANSCRIPTIONAL REGULATOR"/>
    <property type="match status" value="1"/>
</dbReference>
<dbReference type="InterPro" id="IPR009061">
    <property type="entry name" value="DNA-bd_dom_put_sf"/>
</dbReference>
<keyword evidence="7" id="KW-1185">Reference proteome</keyword>
<evidence type="ECO:0000313" key="7">
    <source>
        <dbReference type="Proteomes" id="UP000233766"/>
    </source>
</evidence>
<proteinExistence type="predicted"/>
<accession>A0A2N3VLE4</accession>
<protein>
    <submittedName>
        <fullName evidence="6">DNA-binding transcriptional MerR regulator</fullName>
    </submittedName>
</protein>
<feature type="domain" description="HTH merR-type" evidence="5">
    <location>
        <begin position="5"/>
        <end position="73"/>
    </location>
</feature>
<dbReference type="Pfam" id="PF13411">
    <property type="entry name" value="MerR_1"/>
    <property type="match status" value="1"/>
</dbReference>
<dbReference type="EMBL" id="PJMW01000002">
    <property type="protein sequence ID" value="PKV82419.1"/>
    <property type="molecule type" value="Genomic_DNA"/>
</dbReference>
<dbReference type="GO" id="GO:0003700">
    <property type="term" value="F:DNA-binding transcription factor activity"/>
    <property type="evidence" value="ECO:0007669"/>
    <property type="project" value="InterPro"/>
</dbReference>
<evidence type="ECO:0000313" key="6">
    <source>
        <dbReference type="EMBL" id="PKV82419.1"/>
    </source>
</evidence>
<organism evidence="6 7">
    <name type="scientific">Nocardia fluminea</name>
    <dbReference type="NCBI Taxonomy" id="134984"/>
    <lineage>
        <taxon>Bacteria</taxon>
        <taxon>Bacillati</taxon>
        <taxon>Actinomycetota</taxon>
        <taxon>Actinomycetes</taxon>
        <taxon>Mycobacteriales</taxon>
        <taxon>Nocardiaceae</taxon>
        <taxon>Nocardia</taxon>
    </lineage>
</organism>
<reference evidence="6 7" key="1">
    <citation type="submission" date="2017-12" db="EMBL/GenBank/DDBJ databases">
        <title>Sequencing the genomes of 1000 Actinobacteria strains.</title>
        <authorList>
            <person name="Klenk H.-P."/>
        </authorList>
    </citation>
    <scope>NUCLEOTIDE SEQUENCE [LARGE SCALE GENOMIC DNA]</scope>
    <source>
        <strain evidence="6 7">DSM 44489</strain>
    </source>
</reference>
<dbReference type="PRINTS" id="PR00040">
    <property type="entry name" value="HTHMERR"/>
</dbReference>
<dbReference type="GO" id="GO:0003677">
    <property type="term" value="F:DNA binding"/>
    <property type="evidence" value="ECO:0007669"/>
    <property type="project" value="UniProtKB-KW"/>
</dbReference>
<gene>
    <name evidence="6" type="ORF">ATK86_6907</name>
</gene>
<evidence type="ECO:0000259" key="5">
    <source>
        <dbReference type="PROSITE" id="PS50937"/>
    </source>
</evidence>
<dbReference type="InterPro" id="IPR047057">
    <property type="entry name" value="MerR_fam"/>
</dbReference>
<dbReference type="AlphaFoldDB" id="A0A2N3VLE4"/>
<evidence type="ECO:0000256" key="2">
    <source>
        <dbReference type="ARBA" id="ARBA00023015"/>
    </source>
</evidence>
<dbReference type="SMART" id="SM00422">
    <property type="entry name" value="HTH_MERR"/>
    <property type="match status" value="1"/>
</dbReference>
<dbReference type="OrthoDB" id="9802039at2"/>
<keyword evidence="4" id="KW-0804">Transcription</keyword>
<comment type="caution">
    <text evidence="6">The sequence shown here is derived from an EMBL/GenBank/DDBJ whole genome shotgun (WGS) entry which is preliminary data.</text>
</comment>
<dbReference type="PROSITE" id="PS50937">
    <property type="entry name" value="HTH_MERR_2"/>
    <property type="match status" value="1"/>
</dbReference>